<comment type="subcellular location">
    <subcellularLocation>
        <location evidence="1">Mitochondrion outer membrane</location>
        <topology evidence="1">Single-pass membrane protein</topology>
    </subcellularLocation>
</comment>
<dbReference type="GO" id="GO:0007005">
    <property type="term" value="P:mitochondrion organization"/>
    <property type="evidence" value="ECO:0007669"/>
    <property type="project" value="InterPro"/>
</dbReference>
<dbReference type="PANTHER" id="PTHR16451">
    <property type="entry name" value="MITOCHONDRIAL DYNAMICS PROTEINS 49/51 FAMILY MEMBER"/>
    <property type="match status" value="1"/>
</dbReference>
<evidence type="ECO:0000313" key="13">
    <source>
        <dbReference type="RefSeq" id="XP_020670268.2"/>
    </source>
</evidence>
<keyword evidence="11" id="KW-1185">Reference proteome</keyword>
<keyword evidence="3" id="KW-1000">Mitochondrion outer membrane</keyword>
<dbReference type="InterPro" id="IPR024810">
    <property type="entry name" value="MAB21L/cGLR"/>
</dbReference>
<dbReference type="SMART" id="SM01265">
    <property type="entry name" value="Mab-21"/>
    <property type="match status" value="1"/>
</dbReference>
<dbReference type="Pfam" id="PF20266">
    <property type="entry name" value="Mab-21_C"/>
    <property type="match status" value="1"/>
</dbReference>
<dbReference type="RefSeq" id="XP_020670267.2">
    <property type="nucleotide sequence ID" value="XM_020814608.2"/>
</dbReference>
<keyword evidence="5" id="KW-0496">Mitochondrion</keyword>
<reference evidence="12 13" key="1">
    <citation type="submission" date="2025-05" db="UniProtKB">
        <authorList>
            <consortium name="RefSeq"/>
        </authorList>
    </citation>
    <scope>IDENTIFICATION</scope>
</reference>
<protein>
    <submittedName>
        <fullName evidence="12 13">Mitochondrial dynamics protein MID49</fullName>
    </submittedName>
</protein>
<name>A0A6J0VDH3_9SAUR</name>
<dbReference type="AlphaFoldDB" id="A0A6J0VDH3"/>
<dbReference type="InterPro" id="IPR045909">
    <property type="entry name" value="MID49/MID51"/>
</dbReference>
<evidence type="ECO:0000256" key="6">
    <source>
        <dbReference type="ARBA" id="ARBA00023136"/>
    </source>
</evidence>
<accession>A0A6J0VDH3</accession>
<keyword evidence="6 8" id="KW-0472">Membrane</keyword>
<evidence type="ECO:0000256" key="1">
    <source>
        <dbReference type="ARBA" id="ARBA00004572"/>
    </source>
</evidence>
<feature type="domain" description="Mab-21-like HhH/H2TH-like" evidence="9">
    <location>
        <begin position="353"/>
        <end position="439"/>
    </location>
</feature>
<dbReference type="CTD" id="125170"/>
<dbReference type="GeneID" id="110090787"/>
<organism evidence="11 13">
    <name type="scientific">Pogona vitticeps</name>
    <name type="common">central bearded dragon</name>
    <dbReference type="NCBI Taxonomy" id="103695"/>
    <lineage>
        <taxon>Eukaryota</taxon>
        <taxon>Metazoa</taxon>
        <taxon>Chordata</taxon>
        <taxon>Craniata</taxon>
        <taxon>Vertebrata</taxon>
        <taxon>Euteleostomi</taxon>
        <taxon>Lepidosauria</taxon>
        <taxon>Squamata</taxon>
        <taxon>Bifurcata</taxon>
        <taxon>Unidentata</taxon>
        <taxon>Episquamata</taxon>
        <taxon>Toxicofera</taxon>
        <taxon>Iguania</taxon>
        <taxon>Acrodonta</taxon>
        <taxon>Agamidae</taxon>
        <taxon>Amphibolurinae</taxon>
        <taxon>Pogona</taxon>
    </lineage>
</organism>
<proteinExistence type="predicted"/>
<keyword evidence="2 8" id="KW-0812">Transmembrane</keyword>
<evidence type="ECO:0000256" key="7">
    <source>
        <dbReference type="SAM" id="MobiDB-lite"/>
    </source>
</evidence>
<feature type="transmembrane region" description="Helical" evidence="8">
    <location>
        <begin position="23"/>
        <end position="47"/>
    </location>
</feature>
<dbReference type="InterPro" id="IPR046906">
    <property type="entry name" value="Mab-21_HhH/H2TH-like"/>
</dbReference>
<dbReference type="Gene3D" id="3.30.460.90">
    <property type="match status" value="1"/>
</dbReference>
<evidence type="ECO:0000313" key="12">
    <source>
        <dbReference type="RefSeq" id="XP_020670267.2"/>
    </source>
</evidence>
<dbReference type="RefSeq" id="XP_020670268.2">
    <property type="nucleotide sequence ID" value="XM_020814609.2"/>
</dbReference>
<sequence>MADFARKEGKSRDDRGLGSVVDFLLANARVVLGVSGAAVLAIATLAVKRLIDRATSLPDEDDDIKAKQKSLEESWQELSLIKAVPKVRRQDLEAPLLSSATDGPGKESESSLLSSGAPVTESRPTLCLTLQEKLLAFSKAHVSVSESEKALGKQLAEDVCAAFQTFLKTKSPELPFANGWLSGYLCDDVASRGHLEVSFMLPLVLEPNLWRLVPGEQTVVNNPRFGLVKRTGLEYFQRGSSAWDRFLVGGYLSSNAIHEALHKILMASTHWPVLGSVLECVIRPAMAPKQLKLEVVHRQTHLDIALCPMIEAGDKILLSTSSEEPGENLWEENFYTAEISRLKDLDARDSGARRRCLSLLKVLLGNHPFWTKVSGAPLTHVLLHVSETETDWSEATLADRFQQVLEELVQFLAKGSLPCFFDSRINLLDHLLPEEIEDIGCTLYEALAQPDLAAGFGL</sequence>
<evidence type="ECO:0000256" key="5">
    <source>
        <dbReference type="ARBA" id="ARBA00023128"/>
    </source>
</evidence>
<dbReference type="InterPro" id="IPR049097">
    <property type="entry name" value="MID51-like_C"/>
</dbReference>
<dbReference type="PANTHER" id="PTHR16451:SF11">
    <property type="entry name" value="MITOCHONDRIAL DYNAMICS PROTEIN MID49"/>
    <property type="match status" value="1"/>
</dbReference>
<evidence type="ECO:0000256" key="3">
    <source>
        <dbReference type="ARBA" id="ARBA00022787"/>
    </source>
</evidence>
<dbReference type="GO" id="GO:0090141">
    <property type="term" value="P:positive regulation of mitochondrial fission"/>
    <property type="evidence" value="ECO:0007669"/>
    <property type="project" value="TreeGrafter"/>
</dbReference>
<evidence type="ECO:0000259" key="9">
    <source>
        <dbReference type="Pfam" id="PF20266"/>
    </source>
</evidence>
<evidence type="ECO:0000259" key="10">
    <source>
        <dbReference type="Pfam" id="PF21297"/>
    </source>
</evidence>
<evidence type="ECO:0000313" key="11">
    <source>
        <dbReference type="Proteomes" id="UP001652642"/>
    </source>
</evidence>
<gene>
    <name evidence="12 13" type="primary">MIEF2</name>
</gene>
<dbReference type="Gene3D" id="1.10.1410.40">
    <property type="match status" value="1"/>
</dbReference>
<evidence type="ECO:0000256" key="2">
    <source>
        <dbReference type="ARBA" id="ARBA00022692"/>
    </source>
</evidence>
<feature type="domain" description="Mitochondrial dynamics protein MID51-like C-terminal" evidence="10">
    <location>
        <begin position="148"/>
        <end position="338"/>
    </location>
</feature>
<evidence type="ECO:0000256" key="8">
    <source>
        <dbReference type="SAM" id="Phobius"/>
    </source>
</evidence>
<feature type="region of interest" description="Disordered" evidence="7">
    <location>
        <begin position="95"/>
        <end position="119"/>
    </location>
</feature>
<evidence type="ECO:0000256" key="4">
    <source>
        <dbReference type="ARBA" id="ARBA00022989"/>
    </source>
</evidence>
<dbReference type="KEGG" id="pvt:110090787"/>
<dbReference type="GO" id="GO:0005741">
    <property type="term" value="C:mitochondrial outer membrane"/>
    <property type="evidence" value="ECO:0007669"/>
    <property type="project" value="UniProtKB-SubCell"/>
</dbReference>
<dbReference type="Proteomes" id="UP001652642">
    <property type="component" value="Chromosome 13"/>
</dbReference>
<dbReference type="OrthoDB" id="5964386at2759"/>
<keyword evidence="4 8" id="KW-1133">Transmembrane helix</keyword>
<dbReference type="Pfam" id="PF21297">
    <property type="entry name" value="MID51-like_C"/>
    <property type="match status" value="1"/>
</dbReference>